<dbReference type="RefSeq" id="WP_136152347.1">
    <property type="nucleotide sequence ID" value="NZ_CP038810.1"/>
</dbReference>
<dbReference type="OrthoDB" id="1187827at2"/>
<dbReference type="Proteomes" id="UP000296862">
    <property type="component" value="Chromosome"/>
</dbReference>
<sequence>MATKTYTKLNFHSYTFCIWKEVLFSEIKDLKINYKSQSGSEYIFTAEGLYRISNHWGRVANCHWRLIPLAEFKSQHNIVGFAKWIDFYSNDDTSKLFFIKVDFEEREVNFYHKLSLENQEQVILRNARETAKTIQIIKRVLNETDWAKYLQYDDLEVFRKEIIEQLVNSEKSFLEIKKQYL</sequence>
<evidence type="ECO:0000313" key="1">
    <source>
        <dbReference type="EMBL" id="QBZ98446.1"/>
    </source>
</evidence>
<gene>
    <name evidence="1" type="ORF">GS03_01951</name>
</gene>
<proteinExistence type="predicted"/>
<keyword evidence="2" id="KW-1185">Reference proteome</keyword>
<name>A0A4P7PUM3_9FLAO</name>
<protein>
    <submittedName>
        <fullName evidence="1">Uncharacterized protein</fullName>
    </submittedName>
</protein>
<accession>A0A4P7PUM3</accession>
<organism evidence="1 2">
    <name type="scientific">Flavobacterium sangjuense</name>
    <dbReference type="NCBI Taxonomy" id="2518177"/>
    <lineage>
        <taxon>Bacteria</taxon>
        <taxon>Pseudomonadati</taxon>
        <taxon>Bacteroidota</taxon>
        <taxon>Flavobacteriia</taxon>
        <taxon>Flavobacteriales</taxon>
        <taxon>Flavobacteriaceae</taxon>
        <taxon>Flavobacterium</taxon>
    </lineage>
</organism>
<dbReference type="AlphaFoldDB" id="A0A4P7PUM3"/>
<evidence type="ECO:0000313" key="2">
    <source>
        <dbReference type="Proteomes" id="UP000296862"/>
    </source>
</evidence>
<dbReference type="EMBL" id="CP038810">
    <property type="protein sequence ID" value="QBZ98446.1"/>
    <property type="molecule type" value="Genomic_DNA"/>
</dbReference>
<reference evidence="1 2" key="1">
    <citation type="submission" date="2019-04" db="EMBL/GenBank/DDBJ databases">
        <title>Flavobacterium sp. GS03.</title>
        <authorList>
            <person name="Kim H."/>
        </authorList>
    </citation>
    <scope>NUCLEOTIDE SEQUENCE [LARGE SCALE GENOMIC DNA]</scope>
    <source>
        <strain evidence="1 2">GS03</strain>
    </source>
</reference>
<dbReference type="KEGG" id="fsn:GS03_01951"/>